<evidence type="ECO:0000313" key="2">
    <source>
        <dbReference type="EMBL" id="NWI08094.1"/>
    </source>
</evidence>
<gene>
    <name evidence="2" type="primary">Map1b_0</name>
    <name evidence="2" type="ORF">CRYSOU_R15116</name>
</gene>
<evidence type="ECO:0000313" key="3">
    <source>
        <dbReference type="Proteomes" id="UP000545332"/>
    </source>
</evidence>
<dbReference type="GO" id="GO:0030425">
    <property type="term" value="C:dendrite"/>
    <property type="evidence" value="ECO:0007669"/>
    <property type="project" value="TreeGrafter"/>
</dbReference>
<reference evidence="2 3" key="1">
    <citation type="submission" date="2019-09" db="EMBL/GenBank/DDBJ databases">
        <title>Bird 10,000 Genomes (B10K) Project - Family phase.</title>
        <authorList>
            <person name="Zhang G."/>
        </authorList>
    </citation>
    <scope>NUCLEOTIDE SEQUENCE [LARGE SCALE GENOMIC DNA]</scope>
    <source>
        <strain evidence="2">B10K-MSB-42743</strain>
        <tissue evidence="2">Heart</tissue>
    </source>
</reference>
<dbReference type="GO" id="GO:0043025">
    <property type="term" value="C:neuronal cell body"/>
    <property type="evidence" value="ECO:0007669"/>
    <property type="project" value="TreeGrafter"/>
</dbReference>
<dbReference type="EMBL" id="VWPX01000028">
    <property type="protein sequence ID" value="NWI08094.1"/>
    <property type="molecule type" value="Genomic_DNA"/>
</dbReference>
<protein>
    <submittedName>
        <fullName evidence="2">MAP1B protein</fullName>
    </submittedName>
</protein>
<dbReference type="PANTHER" id="PTHR13843:SF11">
    <property type="entry name" value="MICROTUBULE-ASSOCIATED PROTEIN 1S"/>
    <property type="match status" value="1"/>
</dbReference>
<feature type="compositionally biased region" description="Pro residues" evidence="1">
    <location>
        <begin position="119"/>
        <end position="131"/>
    </location>
</feature>
<dbReference type="GO" id="GO:0031114">
    <property type="term" value="P:regulation of microtubule depolymerization"/>
    <property type="evidence" value="ECO:0007669"/>
    <property type="project" value="TreeGrafter"/>
</dbReference>
<dbReference type="Proteomes" id="UP000545332">
    <property type="component" value="Unassembled WGS sequence"/>
</dbReference>
<dbReference type="GO" id="GO:0008017">
    <property type="term" value="F:microtubule binding"/>
    <property type="evidence" value="ECO:0007669"/>
    <property type="project" value="InterPro"/>
</dbReference>
<dbReference type="GO" id="GO:0005874">
    <property type="term" value="C:microtubule"/>
    <property type="evidence" value="ECO:0007669"/>
    <property type="project" value="InterPro"/>
</dbReference>
<dbReference type="GO" id="GO:0003779">
    <property type="term" value="F:actin binding"/>
    <property type="evidence" value="ECO:0007669"/>
    <property type="project" value="TreeGrafter"/>
</dbReference>
<feature type="non-terminal residue" evidence="2">
    <location>
        <position position="1"/>
    </location>
</feature>
<feature type="compositionally biased region" description="Basic and acidic residues" evidence="1">
    <location>
        <begin position="196"/>
        <end position="210"/>
    </location>
</feature>
<dbReference type="PANTHER" id="PTHR13843">
    <property type="entry name" value="MICROTUBULE-ASSOCIATED PROTEIN"/>
    <property type="match status" value="1"/>
</dbReference>
<proteinExistence type="predicted"/>
<feature type="compositionally biased region" description="Polar residues" evidence="1">
    <location>
        <begin position="69"/>
        <end position="81"/>
    </location>
</feature>
<dbReference type="GO" id="GO:0016358">
    <property type="term" value="P:dendrite development"/>
    <property type="evidence" value="ECO:0007669"/>
    <property type="project" value="TreeGrafter"/>
</dbReference>
<dbReference type="OrthoDB" id="5371837at2759"/>
<keyword evidence="3" id="KW-1185">Reference proteome</keyword>
<dbReference type="GO" id="GO:0000226">
    <property type="term" value="P:microtubule cytoskeleton organization"/>
    <property type="evidence" value="ECO:0007669"/>
    <property type="project" value="InterPro"/>
</dbReference>
<feature type="non-terminal residue" evidence="2">
    <location>
        <position position="236"/>
    </location>
</feature>
<dbReference type="GO" id="GO:0007409">
    <property type="term" value="P:axonogenesis"/>
    <property type="evidence" value="ECO:0007669"/>
    <property type="project" value="TreeGrafter"/>
</dbReference>
<dbReference type="AlphaFoldDB" id="A0A7K4JVM3"/>
<comment type="caution">
    <text evidence="2">The sequence shown here is derived from an EMBL/GenBank/DDBJ whole genome shotgun (WGS) entry which is preliminary data.</text>
</comment>
<evidence type="ECO:0000256" key="1">
    <source>
        <dbReference type="SAM" id="MobiDB-lite"/>
    </source>
</evidence>
<name>A0A7K4JVM3_9AVES</name>
<organism evidence="2 3">
    <name type="scientific">Crypturellus soui</name>
    <dbReference type="NCBI Taxonomy" id="458187"/>
    <lineage>
        <taxon>Eukaryota</taxon>
        <taxon>Metazoa</taxon>
        <taxon>Chordata</taxon>
        <taxon>Craniata</taxon>
        <taxon>Vertebrata</taxon>
        <taxon>Euteleostomi</taxon>
        <taxon>Archelosauria</taxon>
        <taxon>Archosauria</taxon>
        <taxon>Dinosauria</taxon>
        <taxon>Saurischia</taxon>
        <taxon>Theropoda</taxon>
        <taxon>Coelurosauria</taxon>
        <taxon>Aves</taxon>
        <taxon>Palaeognathae</taxon>
        <taxon>Tinamiformes</taxon>
        <taxon>Tinamidae</taxon>
        <taxon>Crypturellus</taxon>
    </lineage>
</organism>
<dbReference type="GO" id="GO:0045202">
    <property type="term" value="C:synapse"/>
    <property type="evidence" value="ECO:0007669"/>
    <property type="project" value="TreeGrafter"/>
</dbReference>
<dbReference type="GO" id="GO:0005829">
    <property type="term" value="C:cytosol"/>
    <property type="evidence" value="ECO:0007669"/>
    <property type="project" value="TreeGrafter"/>
</dbReference>
<dbReference type="InterPro" id="IPR026074">
    <property type="entry name" value="MAP1"/>
</dbReference>
<sequence length="236" mass="24507">QPGRRSDSPHDVDLCLVSPCEFEHPKSERSPSANVSPRDLSDSDLSQEMAQPLAQRRGQPRKPAPETPPTSVSESLPTLSDSDVPPATEDCPSILADGLESDEDSEQPARGLARARDPLPAPMKDPCPIPAQPGICMVDPEVLPGEQPRAPKKEQPGKVKRTPSRVGSAPAAPRPDPSKHSGAASKARVPGSSARDAGDKARLPPGDKKGPYGGAAGDARSAGTIRSAGARTLPGA</sequence>
<accession>A0A7K4JVM3</accession>
<feature type="region of interest" description="Disordered" evidence="1">
    <location>
        <begin position="22"/>
        <end position="236"/>
    </location>
</feature>
<dbReference type="GO" id="GO:0005875">
    <property type="term" value="C:microtubule associated complex"/>
    <property type="evidence" value="ECO:0007669"/>
    <property type="project" value="TreeGrafter"/>
</dbReference>